<reference evidence="12" key="1">
    <citation type="journal article" date="2021" name="PeerJ">
        <title>Extensive microbial diversity within the chicken gut microbiome revealed by metagenomics and culture.</title>
        <authorList>
            <person name="Gilroy R."/>
            <person name="Ravi A."/>
            <person name="Getino M."/>
            <person name="Pursley I."/>
            <person name="Horton D.L."/>
            <person name="Alikhan N.F."/>
            <person name="Baker D."/>
            <person name="Gharbi K."/>
            <person name="Hall N."/>
            <person name="Watson M."/>
            <person name="Adriaenssens E.M."/>
            <person name="Foster-Nyarko E."/>
            <person name="Jarju S."/>
            <person name="Secka A."/>
            <person name="Antonio M."/>
            <person name="Oren A."/>
            <person name="Chaudhuri R.R."/>
            <person name="La Ragione R."/>
            <person name="Hildebrand F."/>
            <person name="Pallen M.J."/>
        </authorList>
    </citation>
    <scope>NUCLEOTIDE SEQUENCE</scope>
    <source>
        <strain evidence="12">ChiSjej5B23-15282</strain>
    </source>
</reference>
<dbReference type="InterPro" id="IPR001867">
    <property type="entry name" value="OmpR/PhoB-type_DNA-bd"/>
</dbReference>
<dbReference type="Gene3D" id="3.40.50.2300">
    <property type="match status" value="1"/>
</dbReference>
<sequence>MKIYILEQEEGLAAMTAYGLETEREDVETFREPDRLEEKAEQETPDLIILYKGSGDAWAGEQLGSLKSGPAASVPVIVIAKEADEREIVRGLDGGADLFLHGPVSVVELYAYIHAVVRRIEGAEAESGELRAGSLRILPEHHQVFAGGREIALLPSEFMLLEVLIRNEGCVMDNRQIAGGLKRDGRRMSPGTVKIRINALRKKLPDGKKMIHTVRGVGYRFEAEK</sequence>
<dbReference type="SMART" id="SM00448">
    <property type="entry name" value="REC"/>
    <property type="match status" value="1"/>
</dbReference>
<keyword evidence="6" id="KW-0804">Transcription</keyword>
<evidence type="ECO:0000256" key="2">
    <source>
        <dbReference type="ARBA" id="ARBA00022553"/>
    </source>
</evidence>
<evidence type="ECO:0000256" key="6">
    <source>
        <dbReference type="ARBA" id="ARBA00023163"/>
    </source>
</evidence>
<evidence type="ECO:0000313" key="12">
    <source>
        <dbReference type="EMBL" id="HIX47635.1"/>
    </source>
</evidence>
<keyword evidence="4" id="KW-0805">Transcription regulation</keyword>
<dbReference type="PANTHER" id="PTHR48111">
    <property type="entry name" value="REGULATOR OF RPOS"/>
    <property type="match status" value="1"/>
</dbReference>
<comment type="caution">
    <text evidence="8">Lacks conserved residue(s) required for the propagation of feature annotation.</text>
</comment>
<evidence type="ECO:0000256" key="5">
    <source>
        <dbReference type="ARBA" id="ARBA00023125"/>
    </source>
</evidence>
<feature type="DNA-binding region" description="OmpR/PhoB-type" evidence="9">
    <location>
        <begin position="127"/>
        <end position="223"/>
    </location>
</feature>
<name>A0A9D2ARW5_9FIRM</name>
<dbReference type="InterPro" id="IPR001789">
    <property type="entry name" value="Sig_transdc_resp-reg_receiver"/>
</dbReference>
<feature type="domain" description="Response regulatory" evidence="10">
    <location>
        <begin position="2"/>
        <end position="117"/>
    </location>
</feature>
<feature type="domain" description="OmpR/PhoB-type" evidence="11">
    <location>
        <begin position="127"/>
        <end position="223"/>
    </location>
</feature>
<evidence type="ECO:0000256" key="1">
    <source>
        <dbReference type="ARBA" id="ARBA00018672"/>
    </source>
</evidence>
<evidence type="ECO:0000256" key="8">
    <source>
        <dbReference type="PROSITE-ProRule" id="PRU00169"/>
    </source>
</evidence>
<keyword evidence="3" id="KW-0902">Two-component regulatory system</keyword>
<evidence type="ECO:0000259" key="11">
    <source>
        <dbReference type="PROSITE" id="PS51755"/>
    </source>
</evidence>
<dbReference type="InterPro" id="IPR039420">
    <property type="entry name" value="WalR-like"/>
</dbReference>
<evidence type="ECO:0000256" key="7">
    <source>
        <dbReference type="ARBA" id="ARBA00024867"/>
    </source>
</evidence>
<dbReference type="PROSITE" id="PS51755">
    <property type="entry name" value="OMPR_PHOB"/>
    <property type="match status" value="1"/>
</dbReference>
<dbReference type="GO" id="GO:0000976">
    <property type="term" value="F:transcription cis-regulatory region binding"/>
    <property type="evidence" value="ECO:0007669"/>
    <property type="project" value="TreeGrafter"/>
</dbReference>
<evidence type="ECO:0000256" key="4">
    <source>
        <dbReference type="ARBA" id="ARBA00023015"/>
    </source>
</evidence>
<dbReference type="GO" id="GO:0032993">
    <property type="term" value="C:protein-DNA complex"/>
    <property type="evidence" value="ECO:0007669"/>
    <property type="project" value="TreeGrafter"/>
</dbReference>
<dbReference type="InterPro" id="IPR011006">
    <property type="entry name" value="CheY-like_superfamily"/>
</dbReference>
<keyword evidence="5 9" id="KW-0238">DNA-binding</keyword>
<evidence type="ECO:0000259" key="10">
    <source>
        <dbReference type="PROSITE" id="PS50110"/>
    </source>
</evidence>
<keyword evidence="2" id="KW-0597">Phosphoprotein</keyword>
<comment type="function">
    <text evidence="7">May play the central regulatory role in sporulation. It may be an element of the effector pathway responsible for the activation of sporulation genes in response to nutritional stress. Spo0A may act in concert with spo0H (a sigma factor) to control the expression of some genes that are critical to the sporulation process.</text>
</comment>
<proteinExistence type="predicted"/>
<dbReference type="SUPFAM" id="SSF46894">
    <property type="entry name" value="C-terminal effector domain of the bipartite response regulators"/>
    <property type="match status" value="1"/>
</dbReference>
<gene>
    <name evidence="12" type="ORF">H9981_01235</name>
</gene>
<dbReference type="CDD" id="cd00383">
    <property type="entry name" value="trans_reg_C"/>
    <property type="match status" value="1"/>
</dbReference>
<dbReference type="PANTHER" id="PTHR48111:SF1">
    <property type="entry name" value="TWO-COMPONENT RESPONSE REGULATOR ORR33"/>
    <property type="match status" value="1"/>
</dbReference>
<dbReference type="AlphaFoldDB" id="A0A9D2ARW5"/>
<dbReference type="GO" id="GO:0000156">
    <property type="term" value="F:phosphorelay response regulator activity"/>
    <property type="evidence" value="ECO:0007669"/>
    <property type="project" value="TreeGrafter"/>
</dbReference>
<dbReference type="SUPFAM" id="SSF52172">
    <property type="entry name" value="CheY-like"/>
    <property type="match status" value="1"/>
</dbReference>
<protein>
    <recommendedName>
        <fullName evidence="1">Stage 0 sporulation protein A homolog</fullName>
    </recommendedName>
</protein>
<dbReference type="GO" id="GO:0006355">
    <property type="term" value="P:regulation of DNA-templated transcription"/>
    <property type="evidence" value="ECO:0007669"/>
    <property type="project" value="InterPro"/>
</dbReference>
<dbReference type="EMBL" id="DXFA01000021">
    <property type="protein sequence ID" value="HIX47635.1"/>
    <property type="molecule type" value="Genomic_DNA"/>
</dbReference>
<dbReference type="GO" id="GO:0005829">
    <property type="term" value="C:cytosol"/>
    <property type="evidence" value="ECO:0007669"/>
    <property type="project" value="TreeGrafter"/>
</dbReference>
<evidence type="ECO:0000313" key="13">
    <source>
        <dbReference type="Proteomes" id="UP000824243"/>
    </source>
</evidence>
<dbReference type="SMART" id="SM00862">
    <property type="entry name" value="Trans_reg_C"/>
    <property type="match status" value="1"/>
</dbReference>
<dbReference type="Gene3D" id="1.10.10.10">
    <property type="entry name" value="Winged helix-like DNA-binding domain superfamily/Winged helix DNA-binding domain"/>
    <property type="match status" value="1"/>
</dbReference>
<evidence type="ECO:0000256" key="9">
    <source>
        <dbReference type="PROSITE-ProRule" id="PRU01091"/>
    </source>
</evidence>
<reference evidence="12" key="2">
    <citation type="submission" date="2021-04" db="EMBL/GenBank/DDBJ databases">
        <authorList>
            <person name="Gilroy R."/>
        </authorList>
    </citation>
    <scope>NUCLEOTIDE SEQUENCE</scope>
    <source>
        <strain evidence="12">ChiSjej5B23-15282</strain>
    </source>
</reference>
<evidence type="ECO:0000256" key="3">
    <source>
        <dbReference type="ARBA" id="ARBA00023012"/>
    </source>
</evidence>
<dbReference type="InterPro" id="IPR016032">
    <property type="entry name" value="Sig_transdc_resp-reg_C-effctor"/>
</dbReference>
<dbReference type="PROSITE" id="PS50110">
    <property type="entry name" value="RESPONSE_REGULATORY"/>
    <property type="match status" value="1"/>
</dbReference>
<dbReference type="Proteomes" id="UP000824243">
    <property type="component" value="Unassembled WGS sequence"/>
</dbReference>
<organism evidence="12 13">
    <name type="scientific">Candidatus Mediterraneibacter caccavium</name>
    <dbReference type="NCBI Taxonomy" id="2838661"/>
    <lineage>
        <taxon>Bacteria</taxon>
        <taxon>Bacillati</taxon>
        <taxon>Bacillota</taxon>
        <taxon>Clostridia</taxon>
        <taxon>Lachnospirales</taxon>
        <taxon>Lachnospiraceae</taxon>
        <taxon>Mediterraneibacter</taxon>
    </lineage>
</organism>
<dbReference type="InterPro" id="IPR036388">
    <property type="entry name" value="WH-like_DNA-bd_sf"/>
</dbReference>
<comment type="caution">
    <text evidence="12">The sequence shown here is derived from an EMBL/GenBank/DDBJ whole genome shotgun (WGS) entry which is preliminary data.</text>
</comment>
<dbReference type="Pfam" id="PF00486">
    <property type="entry name" value="Trans_reg_C"/>
    <property type="match status" value="1"/>
</dbReference>
<accession>A0A9D2ARW5</accession>